<feature type="domain" description="ABC transporter" evidence="4">
    <location>
        <begin position="4"/>
        <end position="224"/>
    </location>
</feature>
<dbReference type="InterPro" id="IPR003593">
    <property type="entry name" value="AAA+_ATPase"/>
</dbReference>
<keyword evidence="2" id="KW-0547">Nucleotide-binding</keyword>
<dbReference type="RefSeq" id="WP_199869592.1">
    <property type="nucleotide sequence ID" value="NZ_JAAGPU010000009.1"/>
</dbReference>
<organism evidence="5 6">
    <name type="scientific">Clostridium senegalense</name>
    <dbReference type="NCBI Taxonomy" id="1465809"/>
    <lineage>
        <taxon>Bacteria</taxon>
        <taxon>Bacillati</taxon>
        <taxon>Bacillota</taxon>
        <taxon>Clostridia</taxon>
        <taxon>Eubacteriales</taxon>
        <taxon>Clostridiaceae</taxon>
        <taxon>Clostridium</taxon>
    </lineage>
</organism>
<evidence type="ECO:0000256" key="2">
    <source>
        <dbReference type="ARBA" id="ARBA00022741"/>
    </source>
</evidence>
<keyword evidence="6" id="KW-1185">Reference proteome</keyword>
<reference evidence="5 6" key="1">
    <citation type="submission" date="2020-02" db="EMBL/GenBank/DDBJ databases">
        <title>Genome assembly of a novel Clostridium senegalense strain.</title>
        <authorList>
            <person name="Gupta T.B."/>
            <person name="Jauregui R."/>
            <person name="Maclean P."/>
            <person name="Nawarathana A."/>
            <person name="Brightwell G."/>
        </authorList>
    </citation>
    <scope>NUCLEOTIDE SEQUENCE [LARGE SCALE GENOMIC DNA]</scope>
    <source>
        <strain evidence="5 6">AGRFS4</strain>
    </source>
</reference>
<evidence type="ECO:0000256" key="1">
    <source>
        <dbReference type="ARBA" id="ARBA00022448"/>
    </source>
</evidence>
<dbReference type="PANTHER" id="PTHR42788">
    <property type="entry name" value="TAURINE IMPORT ATP-BINDING PROTEIN-RELATED"/>
    <property type="match status" value="1"/>
</dbReference>
<gene>
    <name evidence="5" type="ORF">G3M99_06575</name>
</gene>
<dbReference type="PROSITE" id="PS50893">
    <property type="entry name" value="ABC_TRANSPORTER_2"/>
    <property type="match status" value="1"/>
</dbReference>
<proteinExistence type="predicted"/>
<dbReference type="InterPro" id="IPR027417">
    <property type="entry name" value="P-loop_NTPase"/>
</dbReference>
<dbReference type="SUPFAM" id="SSF52540">
    <property type="entry name" value="P-loop containing nucleoside triphosphate hydrolases"/>
    <property type="match status" value="1"/>
</dbReference>
<comment type="caution">
    <text evidence="5">The sequence shown here is derived from an EMBL/GenBank/DDBJ whole genome shotgun (WGS) entry which is preliminary data.</text>
</comment>
<dbReference type="PANTHER" id="PTHR42788:SF13">
    <property type="entry name" value="ALIPHATIC SULFONATES IMPORT ATP-BINDING PROTEIN SSUB"/>
    <property type="match status" value="1"/>
</dbReference>
<dbReference type="SMART" id="SM00382">
    <property type="entry name" value="AAA"/>
    <property type="match status" value="1"/>
</dbReference>
<dbReference type="Proteomes" id="UP000481872">
    <property type="component" value="Unassembled WGS sequence"/>
</dbReference>
<dbReference type="GO" id="GO:0016887">
    <property type="term" value="F:ATP hydrolysis activity"/>
    <property type="evidence" value="ECO:0007669"/>
    <property type="project" value="InterPro"/>
</dbReference>
<dbReference type="AlphaFoldDB" id="A0A6M0H184"/>
<dbReference type="GO" id="GO:0005524">
    <property type="term" value="F:ATP binding"/>
    <property type="evidence" value="ECO:0007669"/>
    <property type="project" value="UniProtKB-KW"/>
</dbReference>
<protein>
    <submittedName>
        <fullName evidence="5">ABC transporter ATP-binding protein</fullName>
    </submittedName>
</protein>
<dbReference type="Gene3D" id="3.40.50.300">
    <property type="entry name" value="P-loop containing nucleotide triphosphate hydrolases"/>
    <property type="match status" value="1"/>
</dbReference>
<sequence>MDEILVEKINKSFGELKILKDISMKCEKEKVTCILGPSGCGKSTLLNIITKNIKDYEGNVSGYKKDDVSFVFQEDRLLEWLNIYDNLKLVFKSKYKGIELKNKILESLNSVGMEKYKEFYPKELSGGMRQRISIIRAFFYGGGLLIMDEPFKSLDIKNKRVLIEDFKTLRNKNKNTVIFVTHDIEEAIELSDKIYVLSDKPTKVKKEFINVNINIYNELKDILIN</sequence>
<accession>A0A6M0H184</accession>
<evidence type="ECO:0000256" key="3">
    <source>
        <dbReference type="ARBA" id="ARBA00022840"/>
    </source>
</evidence>
<dbReference type="EMBL" id="JAAGPU010000009">
    <property type="protein sequence ID" value="NEU04530.1"/>
    <property type="molecule type" value="Genomic_DNA"/>
</dbReference>
<evidence type="ECO:0000259" key="4">
    <source>
        <dbReference type="PROSITE" id="PS50893"/>
    </source>
</evidence>
<keyword evidence="1" id="KW-0813">Transport</keyword>
<evidence type="ECO:0000313" key="6">
    <source>
        <dbReference type="Proteomes" id="UP000481872"/>
    </source>
</evidence>
<dbReference type="InterPro" id="IPR003439">
    <property type="entry name" value="ABC_transporter-like_ATP-bd"/>
</dbReference>
<name>A0A6M0H184_9CLOT</name>
<dbReference type="Pfam" id="PF00005">
    <property type="entry name" value="ABC_tran"/>
    <property type="match status" value="1"/>
</dbReference>
<dbReference type="PROSITE" id="PS00211">
    <property type="entry name" value="ABC_TRANSPORTER_1"/>
    <property type="match status" value="1"/>
</dbReference>
<dbReference type="InterPro" id="IPR050166">
    <property type="entry name" value="ABC_transporter_ATP-bind"/>
</dbReference>
<dbReference type="InterPro" id="IPR017871">
    <property type="entry name" value="ABC_transporter-like_CS"/>
</dbReference>
<evidence type="ECO:0000313" key="5">
    <source>
        <dbReference type="EMBL" id="NEU04530.1"/>
    </source>
</evidence>
<keyword evidence="3 5" id="KW-0067">ATP-binding</keyword>